<keyword evidence="1" id="KW-0540">Nuclease</keyword>
<dbReference type="AlphaFoldDB" id="A0A443XG51"/>
<name>A0A443XG51_AERCA</name>
<dbReference type="SUPFAM" id="SSF52980">
    <property type="entry name" value="Restriction endonuclease-like"/>
    <property type="match status" value="1"/>
</dbReference>
<evidence type="ECO:0000313" key="2">
    <source>
        <dbReference type="Proteomes" id="UP001161704"/>
    </source>
</evidence>
<dbReference type="Gene3D" id="3.40.1350.10">
    <property type="match status" value="1"/>
</dbReference>
<evidence type="ECO:0000313" key="1">
    <source>
        <dbReference type="EMBL" id="MDH1506707.1"/>
    </source>
</evidence>
<dbReference type="Proteomes" id="UP001161704">
    <property type="component" value="Unassembled WGS sequence"/>
</dbReference>
<keyword evidence="1" id="KW-0378">Hydrolase</keyword>
<dbReference type="InterPro" id="IPR011335">
    <property type="entry name" value="Restrct_endonuc-II-like"/>
</dbReference>
<organism evidence="1 2">
    <name type="scientific">Aeromonas caviae</name>
    <name type="common">Aeromonas punctata</name>
    <dbReference type="NCBI Taxonomy" id="648"/>
    <lineage>
        <taxon>Bacteria</taxon>
        <taxon>Pseudomonadati</taxon>
        <taxon>Pseudomonadota</taxon>
        <taxon>Gammaproteobacteria</taxon>
        <taxon>Aeromonadales</taxon>
        <taxon>Aeromonadaceae</taxon>
        <taxon>Aeromonas</taxon>
    </lineage>
</organism>
<gene>
    <name evidence="1" type="ORF">N5I20_16780</name>
</gene>
<dbReference type="InterPro" id="IPR011856">
    <property type="entry name" value="tRNA_endonuc-like_dom_sf"/>
</dbReference>
<dbReference type="GO" id="GO:0003677">
    <property type="term" value="F:DNA binding"/>
    <property type="evidence" value="ECO:0007669"/>
    <property type="project" value="InterPro"/>
</dbReference>
<protein>
    <submittedName>
        <fullName evidence="1">Restriction endonuclease</fullName>
    </submittedName>
</protein>
<dbReference type="GO" id="GO:0015666">
    <property type="term" value="F:restriction endodeoxyribonuclease activity"/>
    <property type="evidence" value="ECO:0007669"/>
    <property type="project" value="TreeGrafter"/>
</dbReference>
<proteinExistence type="predicted"/>
<dbReference type="PANTHER" id="PTHR30015">
    <property type="entry name" value="MRR RESTRICTION SYSTEM PROTEIN"/>
    <property type="match status" value="1"/>
</dbReference>
<dbReference type="EMBL" id="JAOCIZ010000076">
    <property type="protein sequence ID" value="MDH1506707.1"/>
    <property type="molecule type" value="Genomic_DNA"/>
</dbReference>
<dbReference type="RefSeq" id="WP_103829249.1">
    <property type="nucleotide sequence ID" value="NZ_CAWOMG010000190.1"/>
</dbReference>
<dbReference type="PANTHER" id="PTHR30015:SF7">
    <property type="entry name" value="TYPE IV METHYL-DIRECTED RESTRICTION ENZYME ECOKMRR"/>
    <property type="match status" value="1"/>
</dbReference>
<accession>A0A443XG51</accession>
<reference evidence="1" key="1">
    <citation type="submission" date="2022-09" db="EMBL/GenBank/DDBJ databases">
        <title>Intensive care unit water sources are persistently colonized with multi-drug resistant bacteria and are the site of extensive horizontal gene transfer of antibiotic resistance genes.</title>
        <authorList>
            <person name="Diorio-Toth L."/>
        </authorList>
    </citation>
    <scope>NUCLEOTIDE SEQUENCE</scope>
    <source>
        <strain evidence="1">GD03710</strain>
    </source>
</reference>
<dbReference type="InterPro" id="IPR007560">
    <property type="entry name" value="Restrct_endonuc_IV_Mrr"/>
</dbReference>
<sequence>MIVLPSLTSFTEPLSSLLLHLQTWPILVLFVLLAMLAFFNPVRRSRGRKGRHEARIEQSGSVLAKIRGIPTWQAQIAYLRKIDPYTFEELILSALELQGLTIIRNKSYSRDGGIDGKAVIGGKLVLIQAKRYKKFISTDHVRAFTEQCRQQECKGLFIHTGRTPKSAWHAIKGSPVTIISGPQLVEFLT</sequence>
<dbReference type="InterPro" id="IPR052906">
    <property type="entry name" value="Type_IV_Methyl-Rstrct_Enzyme"/>
</dbReference>
<dbReference type="Pfam" id="PF04471">
    <property type="entry name" value="Mrr_cat"/>
    <property type="match status" value="1"/>
</dbReference>
<keyword evidence="1" id="KW-0255">Endonuclease</keyword>
<comment type="caution">
    <text evidence="1">The sequence shown here is derived from an EMBL/GenBank/DDBJ whole genome shotgun (WGS) entry which is preliminary data.</text>
</comment>
<dbReference type="GO" id="GO:0009307">
    <property type="term" value="P:DNA restriction-modification system"/>
    <property type="evidence" value="ECO:0007669"/>
    <property type="project" value="InterPro"/>
</dbReference>